<keyword evidence="2" id="KW-1185">Reference proteome</keyword>
<name>A0A6G7XJ51_9MICO</name>
<reference evidence="1 2" key="1">
    <citation type="submission" date="2020-03" db="EMBL/GenBank/DDBJ databases">
        <title>Leucobacter sp. nov., isolated from beetles.</title>
        <authorList>
            <person name="Hyun D.-W."/>
            <person name="Bae J.-W."/>
        </authorList>
    </citation>
    <scope>NUCLEOTIDE SEQUENCE [LARGE SCALE GENOMIC DNA]</scope>
    <source>
        <strain evidence="1 2">HDW9C</strain>
    </source>
</reference>
<evidence type="ECO:0000313" key="2">
    <source>
        <dbReference type="Proteomes" id="UP000502677"/>
    </source>
</evidence>
<sequence>MSIKTPEQIADEIFNTDISIGQDDKPIIIAAIERDRAQRDIYELIAEALDERAHSWGEEMPKDAAEAIRSGNHDDIWSRFIEPMLNKMTEELGA</sequence>
<dbReference type="AlphaFoldDB" id="A0A6G7XJ51"/>
<organism evidence="1 2">
    <name type="scientific">Leucobacter viscericola</name>
    <dbReference type="NCBI Taxonomy" id="2714935"/>
    <lineage>
        <taxon>Bacteria</taxon>
        <taxon>Bacillati</taxon>
        <taxon>Actinomycetota</taxon>
        <taxon>Actinomycetes</taxon>
        <taxon>Micrococcales</taxon>
        <taxon>Microbacteriaceae</taxon>
        <taxon>Leucobacter</taxon>
    </lineage>
</organism>
<proteinExistence type="predicted"/>
<dbReference type="RefSeq" id="WP_166292874.1">
    <property type="nucleotide sequence ID" value="NZ_CP049863.1"/>
</dbReference>
<accession>A0A6G7XJ51</accession>
<dbReference type="EMBL" id="CP049863">
    <property type="protein sequence ID" value="QIK64542.1"/>
    <property type="molecule type" value="Genomic_DNA"/>
</dbReference>
<dbReference type="Proteomes" id="UP000502677">
    <property type="component" value="Chromosome"/>
</dbReference>
<evidence type="ECO:0000313" key="1">
    <source>
        <dbReference type="EMBL" id="QIK64542.1"/>
    </source>
</evidence>
<protein>
    <submittedName>
        <fullName evidence="1">Uncharacterized protein</fullName>
    </submittedName>
</protein>
<gene>
    <name evidence="1" type="ORF">G7068_15965</name>
</gene>
<dbReference type="KEGG" id="lvi:G7068_15965"/>